<accession>A0A6J6CZU8</accession>
<dbReference type="PANTHER" id="PTHR34296">
    <property type="entry name" value="TRANSCRIPTIONAL ACTIVATOR PROTEIN MED"/>
    <property type="match status" value="1"/>
</dbReference>
<evidence type="ECO:0000313" key="8">
    <source>
        <dbReference type="EMBL" id="CAB4555653.1"/>
    </source>
</evidence>
<evidence type="ECO:0000256" key="5">
    <source>
        <dbReference type="ARBA" id="ARBA00023136"/>
    </source>
</evidence>
<evidence type="ECO:0000256" key="3">
    <source>
        <dbReference type="ARBA" id="ARBA00022475"/>
    </source>
</evidence>
<keyword evidence="4" id="KW-0732">Signal</keyword>
<proteinExistence type="inferred from homology"/>
<dbReference type="InterPro" id="IPR028082">
    <property type="entry name" value="Peripla_BP_I"/>
</dbReference>
<keyword evidence="5" id="KW-0472">Membrane</keyword>
<feature type="domain" description="ABC transporter substrate-binding protein PnrA-like" evidence="7">
    <location>
        <begin position="75"/>
        <end position="376"/>
    </location>
</feature>
<comment type="subcellular location">
    <subcellularLocation>
        <location evidence="1">Cell membrane</location>
        <topology evidence="1">Lipid-anchor</topology>
    </subcellularLocation>
</comment>
<evidence type="ECO:0000256" key="6">
    <source>
        <dbReference type="ARBA" id="ARBA00023288"/>
    </source>
</evidence>
<dbReference type="AlphaFoldDB" id="A0A6J6CZU8"/>
<dbReference type="PANTHER" id="PTHR34296:SF2">
    <property type="entry name" value="ABC TRANSPORTER GUANOSINE-BINDING PROTEIN NUPN"/>
    <property type="match status" value="1"/>
</dbReference>
<dbReference type="GO" id="GO:0005886">
    <property type="term" value="C:plasma membrane"/>
    <property type="evidence" value="ECO:0007669"/>
    <property type="project" value="UniProtKB-SubCell"/>
</dbReference>
<evidence type="ECO:0000256" key="4">
    <source>
        <dbReference type="ARBA" id="ARBA00022729"/>
    </source>
</evidence>
<keyword evidence="6" id="KW-0449">Lipoprotein</keyword>
<evidence type="ECO:0000256" key="1">
    <source>
        <dbReference type="ARBA" id="ARBA00004193"/>
    </source>
</evidence>
<comment type="similarity">
    <text evidence="2">Belongs to the BMP lipoprotein family.</text>
</comment>
<gene>
    <name evidence="8" type="ORF">UFOPK1493_01386</name>
</gene>
<sequence>MRKTKRFAALALTASLFVVAACGDDEEEGTPTTAAASETTAAATETTAAATETTAAAATDTTAAAEEPAEAASVGLLFDVTGRGDKSFNDAAAAGLDQAVAEFGVSASESTPTGDGDRAERLNLLVDDGNELVIGVGFLWGDAITAGAAENAETSFAIIDSVIDAPNVASLIFAENEGSFLVGVAAGLKSQTGKVGFIGGVENDLIRNFEVGFTAGVLAANPDAEVLVQYISQPPDFSGFNDPAKGKEIAAAMYADGADIVYSAAGGSGLGAFEAAKEAGAPGEVWAIGVDSDQYNLVSADLQPYILTSMLKKVDVAVYETIKAFNEGNFQAGVQLFNLESGGVGYSTSGGFVDDIAAQIDEFAAQIIAGEIEVPSASS</sequence>
<dbReference type="InterPro" id="IPR050957">
    <property type="entry name" value="BMP_lipoprotein"/>
</dbReference>
<dbReference type="Gene3D" id="3.40.50.2300">
    <property type="match status" value="2"/>
</dbReference>
<dbReference type="Pfam" id="PF02608">
    <property type="entry name" value="Bmp"/>
    <property type="match status" value="1"/>
</dbReference>
<evidence type="ECO:0000256" key="2">
    <source>
        <dbReference type="ARBA" id="ARBA00008610"/>
    </source>
</evidence>
<organism evidence="8">
    <name type="scientific">freshwater metagenome</name>
    <dbReference type="NCBI Taxonomy" id="449393"/>
    <lineage>
        <taxon>unclassified sequences</taxon>
        <taxon>metagenomes</taxon>
        <taxon>ecological metagenomes</taxon>
    </lineage>
</organism>
<dbReference type="InterPro" id="IPR003760">
    <property type="entry name" value="PnrA-like"/>
</dbReference>
<dbReference type="CDD" id="cd06354">
    <property type="entry name" value="PBP1_PrnA-like"/>
    <property type="match status" value="1"/>
</dbReference>
<evidence type="ECO:0000259" key="7">
    <source>
        <dbReference type="Pfam" id="PF02608"/>
    </source>
</evidence>
<name>A0A6J6CZU8_9ZZZZ</name>
<dbReference type="EMBL" id="CAEZSR010000040">
    <property type="protein sequence ID" value="CAB4555653.1"/>
    <property type="molecule type" value="Genomic_DNA"/>
</dbReference>
<keyword evidence="3" id="KW-1003">Cell membrane</keyword>
<protein>
    <submittedName>
        <fullName evidence="8">Unannotated protein</fullName>
    </submittedName>
</protein>
<reference evidence="8" key="1">
    <citation type="submission" date="2020-05" db="EMBL/GenBank/DDBJ databases">
        <authorList>
            <person name="Chiriac C."/>
            <person name="Salcher M."/>
            <person name="Ghai R."/>
            <person name="Kavagutti S V."/>
        </authorList>
    </citation>
    <scope>NUCLEOTIDE SEQUENCE</scope>
</reference>
<dbReference type="PROSITE" id="PS51257">
    <property type="entry name" value="PROKAR_LIPOPROTEIN"/>
    <property type="match status" value="1"/>
</dbReference>
<dbReference type="SUPFAM" id="SSF53822">
    <property type="entry name" value="Periplasmic binding protein-like I"/>
    <property type="match status" value="1"/>
</dbReference>